<organism evidence="1 2">
    <name type="scientific">Ataeniobius toweri</name>
    <dbReference type="NCBI Taxonomy" id="208326"/>
    <lineage>
        <taxon>Eukaryota</taxon>
        <taxon>Metazoa</taxon>
        <taxon>Chordata</taxon>
        <taxon>Craniata</taxon>
        <taxon>Vertebrata</taxon>
        <taxon>Euteleostomi</taxon>
        <taxon>Actinopterygii</taxon>
        <taxon>Neopterygii</taxon>
        <taxon>Teleostei</taxon>
        <taxon>Neoteleostei</taxon>
        <taxon>Acanthomorphata</taxon>
        <taxon>Ovalentaria</taxon>
        <taxon>Atherinomorphae</taxon>
        <taxon>Cyprinodontiformes</taxon>
        <taxon>Goodeidae</taxon>
        <taxon>Ataeniobius</taxon>
    </lineage>
</organism>
<accession>A0ABU7AAU4</accession>
<sequence length="67" mass="7421">MCGERKREEEGAEGKWEARCLFELLLQAEYHLCFGGTPPLKASRLGISLGCLSFRSSQLCKTGVLSQ</sequence>
<protein>
    <submittedName>
        <fullName evidence="1">Uncharacterized protein</fullName>
    </submittedName>
</protein>
<comment type="caution">
    <text evidence="1">The sequence shown here is derived from an EMBL/GenBank/DDBJ whole genome shotgun (WGS) entry which is preliminary data.</text>
</comment>
<keyword evidence="2" id="KW-1185">Reference proteome</keyword>
<reference evidence="1 2" key="1">
    <citation type="submission" date="2021-07" db="EMBL/GenBank/DDBJ databases">
        <authorList>
            <person name="Palmer J.M."/>
        </authorList>
    </citation>
    <scope>NUCLEOTIDE SEQUENCE [LARGE SCALE GENOMIC DNA]</scope>
    <source>
        <strain evidence="1 2">AT_MEX2019</strain>
        <tissue evidence="1">Muscle</tissue>
    </source>
</reference>
<proteinExistence type="predicted"/>
<name>A0ABU7AAU4_9TELE</name>
<dbReference type="Proteomes" id="UP001345963">
    <property type="component" value="Unassembled WGS sequence"/>
</dbReference>
<dbReference type="EMBL" id="JAHUTI010010236">
    <property type="protein sequence ID" value="MED6235189.1"/>
    <property type="molecule type" value="Genomic_DNA"/>
</dbReference>
<evidence type="ECO:0000313" key="2">
    <source>
        <dbReference type="Proteomes" id="UP001345963"/>
    </source>
</evidence>
<evidence type="ECO:0000313" key="1">
    <source>
        <dbReference type="EMBL" id="MED6235189.1"/>
    </source>
</evidence>
<gene>
    <name evidence="1" type="ORF">ATANTOWER_019150</name>
</gene>